<reference evidence="1" key="2">
    <citation type="submission" date="2012-12" db="EMBL/GenBank/DDBJ databases">
        <authorList>
            <consortium name="WormBase Consortium"/>
            <person name="Ghedin E."/>
            <person name="Paulini M."/>
        </authorList>
    </citation>
    <scope>NUCLEOTIDE SEQUENCE</scope>
    <source>
        <strain evidence="1">FR3</strain>
    </source>
</reference>
<dbReference type="EMBL" id="LN856962">
    <property type="protein sequence ID" value="CDP96927.1"/>
    <property type="molecule type" value="Genomic_DNA"/>
</dbReference>
<accession>A0A1I9G2S7</accession>
<name>A0A1I9G2S7_BRUMA</name>
<protein>
    <submittedName>
        <fullName evidence="1">Bm1363, isoform c</fullName>
    </submittedName>
</protein>
<proteinExistence type="predicted"/>
<reference evidence="1" key="1">
    <citation type="journal article" date="2007" name="Science">
        <title>Draft genome of the filarial nematode parasite Brugia malayi.</title>
        <authorList>
            <person name="Ghedin E."/>
            <person name="Wang S."/>
            <person name="Spiro D."/>
            <person name="Caler E."/>
            <person name="Zhao Q."/>
            <person name="Crabtree J."/>
            <person name="Allen J.E."/>
            <person name="Delcher A.L."/>
            <person name="Guiliano D.B."/>
            <person name="Miranda-Saavedra D."/>
            <person name="Angiuoli S.V."/>
            <person name="Creasy T."/>
            <person name="Amedeo P."/>
            <person name="Haas B."/>
            <person name="El-Sayed N.M."/>
            <person name="Wortman J.R."/>
            <person name="Feldblyum T."/>
            <person name="Tallon L."/>
            <person name="Schatz M."/>
            <person name="Shumway M."/>
            <person name="Koo H."/>
            <person name="Salzberg S.L."/>
            <person name="Schobel S."/>
            <person name="Pertea M."/>
            <person name="Pop M."/>
            <person name="White O."/>
            <person name="Barton G.J."/>
            <person name="Carlow C.K."/>
            <person name="Crawford M.J."/>
            <person name="Daub J."/>
            <person name="Dimmic M.W."/>
            <person name="Estes C.F."/>
            <person name="Foster J.M."/>
            <person name="Ganatra M."/>
            <person name="Gregory W.F."/>
            <person name="Johnson N.M."/>
            <person name="Jin J."/>
            <person name="Komuniecki R."/>
            <person name="Korf I."/>
            <person name="Kumar S."/>
            <person name="Laney S."/>
            <person name="Li B.W."/>
            <person name="Li W."/>
            <person name="Lindblom T.H."/>
            <person name="Lustigman S."/>
            <person name="Ma D."/>
            <person name="Maina C.V."/>
            <person name="Martin D.M."/>
            <person name="McCarter J.P."/>
            <person name="McReynolds L."/>
            <person name="Mitreva M."/>
            <person name="Nutman T.B."/>
            <person name="Parkinson J."/>
            <person name="Peregrin-Alvarez J.M."/>
            <person name="Poole C."/>
            <person name="Ren Q."/>
            <person name="Saunders L."/>
            <person name="Sluder A.E."/>
            <person name="Smith K."/>
            <person name="Stanke M."/>
            <person name="Unnasch T.R."/>
            <person name="Ware J."/>
            <person name="Wei A.D."/>
            <person name="Weil G."/>
            <person name="Williams D.J."/>
            <person name="Zhang Y."/>
            <person name="Williams S.A."/>
            <person name="Fraser-Liggett C."/>
            <person name="Slatko B."/>
            <person name="Blaxter M.L."/>
            <person name="Scott A.L."/>
        </authorList>
    </citation>
    <scope>NUCLEOTIDE SEQUENCE</scope>
    <source>
        <strain evidence="1">FR3</strain>
    </source>
</reference>
<evidence type="ECO:0000313" key="1">
    <source>
        <dbReference type="EMBL" id="CDP96927.1"/>
    </source>
</evidence>
<gene>
    <name evidence="1" type="primary">Bm1363</name>
    <name evidence="1" type="ORF">BM_Bm1363</name>
</gene>
<dbReference type="AlphaFoldDB" id="A0A1I9G2S7"/>
<sequence length="130" mass="14992">MTQNRTFYDMLDGIYVKMHPTEPCSNICCVIMKLVRTNEVELEQASCDQTARVRLSQLVYTIFTSDVARVSAKNTTQQTPEQKVSSSRFGYFSIHYIFVCLRIHLKMTSESKKKEEIISRLGAEVPQFVQ</sequence>
<organism evidence="1">
    <name type="scientific">Brugia malayi</name>
    <name type="common">Filarial nematode worm</name>
    <dbReference type="NCBI Taxonomy" id="6279"/>
    <lineage>
        <taxon>Eukaryota</taxon>
        <taxon>Metazoa</taxon>
        <taxon>Ecdysozoa</taxon>
        <taxon>Nematoda</taxon>
        <taxon>Chromadorea</taxon>
        <taxon>Rhabditida</taxon>
        <taxon>Spirurina</taxon>
        <taxon>Spiruromorpha</taxon>
        <taxon>Filarioidea</taxon>
        <taxon>Onchocercidae</taxon>
        <taxon>Brugia</taxon>
    </lineage>
</organism>